<reference evidence="2 3" key="1">
    <citation type="journal article" date="2017" name="Nat. Microbiol.">
        <title>Natural product diversity associated with the nematode symbionts Photorhabdus and Xenorhabdus.</title>
        <authorList>
            <person name="Tobias N.J."/>
            <person name="Wolff H."/>
            <person name="Djahanschiri B."/>
            <person name="Grundmann F."/>
            <person name="Kronenwerth M."/>
            <person name="Shi Y.M."/>
            <person name="Simonyi S."/>
            <person name="Grun P."/>
            <person name="Shapiro-Ilan D."/>
            <person name="Pidot S.J."/>
            <person name="Stinear T.P."/>
            <person name="Ebersberger I."/>
            <person name="Bode H.B."/>
        </authorList>
    </citation>
    <scope>NUCLEOTIDE SEQUENCE [LARGE SCALE GENOMIC DNA]</scope>
    <source>
        <strain evidence="2 3">DSM 17904</strain>
    </source>
</reference>
<proteinExistence type="predicted"/>
<gene>
    <name evidence="2" type="ORF">Xsto_02060</name>
</gene>
<evidence type="ECO:0000313" key="2">
    <source>
        <dbReference type="EMBL" id="PHM65482.1"/>
    </source>
</evidence>
<dbReference type="EMBL" id="NJAJ01000016">
    <property type="protein sequence ID" value="PHM65482.1"/>
    <property type="molecule type" value="Genomic_DNA"/>
</dbReference>
<keyword evidence="1" id="KW-0812">Transmembrane</keyword>
<keyword evidence="1" id="KW-1133">Transmembrane helix</keyword>
<dbReference type="Proteomes" id="UP000222366">
    <property type="component" value="Unassembled WGS sequence"/>
</dbReference>
<evidence type="ECO:0000256" key="1">
    <source>
        <dbReference type="SAM" id="Phobius"/>
    </source>
</evidence>
<feature type="transmembrane region" description="Helical" evidence="1">
    <location>
        <begin position="12"/>
        <end position="31"/>
    </location>
</feature>
<accession>A0A2D0KPY9</accession>
<comment type="caution">
    <text evidence="2">The sequence shown here is derived from an EMBL/GenBank/DDBJ whole genome shotgun (WGS) entry which is preliminary data.</text>
</comment>
<protein>
    <submittedName>
        <fullName evidence="2">Uncharacterized protein</fullName>
    </submittedName>
</protein>
<name>A0A2D0KPY9_9GAMM</name>
<sequence length="46" mass="5148">MKIIRHILNSRLVGYVIGGIGAILFGVSHILTLEEAEKFRNSPQKK</sequence>
<dbReference type="AlphaFoldDB" id="A0A2D0KPY9"/>
<keyword evidence="3" id="KW-1185">Reference proteome</keyword>
<evidence type="ECO:0000313" key="3">
    <source>
        <dbReference type="Proteomes" id="UP000222366"/>
    </source>
</evidence>
<keyword evidence="1" id="KW-0472">Membrane</keyword>
<organism evidence="2 3">
    <name type="scientific">Xenorhabdus stockiae</name>
    <dbReference type="NCBI Taxonomy" id="351614"/>
    <lineage>
        <taxon>Bacteria</taxon>
        <taxon>Pseudomonadati</taxon>
        <taxon>Pseudomonadota</taxon>
        <taxon>Gammaproteobacteria</taxon>
        <taxon>Enterobacterales</taxon>
        <taxon>Morganellaceae</taxon>
        <taxon>Xenorhabdus</taxon>
    </lineage>
</organism>